<evidence type="ECO:0000313" key="2">
    <source>
        <dbReference type="Proteomes" id="UP000316562"/>
    </source>
</evidence>
<comment type="caution">
    <text evidence="1">The sequence shown here is derived from an EMBL/GenBank/DDBJ whole genome shotgun (WGS) entry which is preliminary data.</text>
</comment>
<dbReference type="EMBL" id="SGBC01000002">
    <property type="protein sequence ID" value="RZD16574.1"/>
    <property type="molecule type" value="Genomic_DNA"/>
</dbReference>
<proteinExistence type="predicted"/>
<name>A0A519BH38_ACIG2</name>
<dbReference type="AlphaFoldDB" id="A0A519BH38"/>
<reference evidence="1 2" key="1">
    <citation type="journal article" date="2019" name="ISME J.">
        <title>Insights into ecological role of a new deltaproteobacterial order Candidatus Acidulodesulfobacterales by metagenomics and metatranscriptomics.</title>
        <authorList>
            <person name="Tan S."/>
            <person name="Liu J."/>
            <person name="Fang Y."/>
            <person name="Hedlund B.P."/>
            <person name="Lian Z.H."/>
            <person name="Huang L.Y."/>
            <person name="Li J.T."/>
            <person name="Huang L.N."/>
            <person name="Li W.J."/>
            <person name="Jiang H.C."/>
            <person name="Dong H.L."/>
            <person name="Shu W.S."/>
        </authorList>
    </citation>
    <scope>NUCLEOTIDE SEQUENCE [LARGE SCALE GENOMIC DNA]</scope>
    <source>
        <strain evidence="1">AP2</strain>
    </source>
</reference>
<evidence type="ECO:0000313" key="1">
    <source>
        <dbReference type="EMBL" id="RZD16574.1"/>
    </source>
</evidence>
<sequence length="113" mass="13462">MFIYSGGVVTRKKLDEAIDFFVEIETGYREAVRQAELSGDRPPFFSEWEKKYPDVNIAYEVIRQFARQIQPNDLKTMQNVFYSIVNSTDDYFRRNVISDYLTIEWDGIGEWRK</sequence>
<protein>
    <submittedName>
        <fullName evidence="1">Uncharacterized protein</fullName>
    </submittedName>
</protein>
<dbReference type="Proteomes" id="UP000316562">
    <property type="component" value="Unassembled WGS sequence"/>
</dbReference>
<gene>
    <name evidence="1" type="ORF">EVJ46_06085</name>
</gene>
<accession>A0A519BH38</accession>
<organism evidence="1 2">
    <name type="scientific">Acididesulfobacter guangdongensis</name>
    <dbReference type="NCBI Taxonomy" id="2597225"/>
    <lineage>
        <taxon>Bacteria</taxon>
        <taxon>Deltaproteobacteria</taxon>
        <taxon>Candidatus Acidulodesulfobacterales</taxon>
        <taxon>Candidatus Acididesulfobacter</taxon>
    </lineage>
</organism>